<dbReference type="NCBIfam" id="TIGR00502">
    <property type="entry name" value="nagB"/>
    <property type="match status" value="1"/>
</dbReference>
<dbReference type="GO" id="GO:0004342">
    <property type="term" value="F:glucosamine-6-phosphate deaminase activity"/>
    <property type="evidence" value="ECO:0007669"/>
    <property type="project" value="UniProtKB-UniRule"/>
</dbReference>
<organism evidence="4 6">
    <name type="scientific">Treponema socranskii subsp. socranskii VPI DR56BR1116 = ATCC 35536</name>
    <dbReference type="NCBI Taxonomy" id="1125725"/>
    <lineage>
        <taxon>Bacteria</taxon>
        <taxon>Pseudomonadati</taxon>
        <taxon>Spirochaetota</taxon>
        <taxon>Spirochaetia</taxon>
        <taxon>Spirochaetales</taxon>
        <taxon>Treponemataceae</taxon>
        <taxon>Treponema</taxon>
    </lineage>
</organism>
<dbReference type="STRING" id="1125725.HMPREF1325_1666"/>
<dbReference type="Proteomes" id="UP000016412">
    <property type="component" value="Unassembled WGS sequence"/>
</dbReference>
<feature type="active site" description="For ring-opening step" evidence="2">
    <location>
        <position position="148"/>
    </location>
</feature>
<feature type="active site" description="Proton acceptor; for ring-opening step" evidence="2">
    <location>
        <position position="143"/>
    </location>
</feature>
<keyword evidence="7" id="KW-1185">Reference proteome</keyword>
<dbReference type="SUPFAM" id="SSF100950">
    <property type="entry name" value="NagB/RpiA/CoA transferase-like"/>
    <property type="match status" value="1"/>
</dbReference>
<dbReference type="GO" id="GO:0005975">
    <property type="term" value="P:carbohydrate metabolic process"/>
    <property type="evidence" value="ECO:0007669"/>
    <property type="project" value="InterPro"/>
</dbReference>
<feature type="active site" description="Proton acceptor; for enolization step" evidence="2">
    <location>
        <position position="72"/>
    </location>
</feature>
<evidence type="ECO:0000259" key="3">
    <source>
        <dbReference type="Pfam" id="PF01182"/>
    </source>
</evidence>
<proteinExistence type="inferred from homology"/>
<evidence type="ECO:0000313" key="4">
    <source>
        <dbReference type="EMBL" id="ERF61059.1"/>
    </source>
</evidence>
<dbReference type="PATRIC" id="fig|1125725.3.peg.950"/>
<dbReference type="Gene3D" id="3.40.50.1360">
    <property type="match status" value="1"/>
</dbReference>
<feature type="active site" description="For ring-opening step" evidence="2">
    <location>
        <position position="141"/>
    </location>
</feature>
<dbReference type="PROSITE" id="PS01161">
    <property type="entry name" value="GLC_GALNAC_ISOMERASE"/>
    <property type="match status" value="1"/>
</dbReference>
<dbReference type="GO" id="GO:0005737">
    <property type="term" value="C:cytoplasm"/>
    <property type="evidence" value="ECO:0007669"/>
    <property type="project" value="TreeGrafter"/>
</dbReference>
<comment type="catalytic activity">
    <reaction evidence="2">
        <text>alpha-D-glucosamine 6-phosphate + H2O = beta-D-fructose 6-phosphate + NH4(+)</text>
        <dbReference type="Rhea" id="RHEA:12172"/>
        <dbReference type="ChEBI" id="CHEBI:15377"/>
        <dbReference type="ChEBI" id="CHEBI:28938"/>
        <dbReference type="ChEBI" id="CHEBI:57634"/>
        <dbReference type="ChEBI" id="CHEBI:75989"/>
        <dbReference type="EC" id="3.5.99.6"/>
    </reaction>
</comment>
<dbReference type="UniPathway" id="UPA00629">
    <property type="reaction ID" value="UER00684"/>
</dbReference>
<evidence type="ECO:0000256" key="2">
    <source>
        <dbReference type="HAMAP-Rule" id="MF_01241"/>
    </source>
</evidence>
<dbReference type="GO" id="GO:0006046">
    <property type="term" value="P:N-acetylglucosamine catabolic process"/>
    <property type="evidence" value="ECO:0007669"/>
    <property type="project" value="UniProtKB-UniRule"/>
</dbReference>
<dbReference type="GO" id="GO:0042802">
    <property type="term" value="F:identical protein binding"/>
    <property type="evidence" value="ECO:0007669"/>
    <property type="project" value="TreeGrafter"/>
</dbReference>
<comment type="caution">
    <text evidence="2">Lacks conserved residue(s) required for the propagation of feature annotation.</text>
</comment>
<comment type="pathway">
    <text evidence="2">Amino-sugar metabolism; N-acetylneuraminate degradation; D-fructose 6-phosphate from N-acetylneuraminate: step 5/5.</text>
</comment>
<evidence type="ECO:0000313" key="7">
    <source>
        <dbReference type="Proteomes" id="UP000016646"/>
    </source>
</evidence>
<dbReference type="InterPro" id="IPR006148">
    <property type="entry name" value="Glc/Gal-6P_isomerase"/>
</dbReference>
<keyword evidence="2" id="KW-0119">Carbohydrate metabolism</keyword>
<dbReference type="eggNOG" id="COG0363">
    <property type="taxonomic scope" value="Bacteria"/>
</dbReference>
<evidence type="ECO:0000313" key="5">
    <source>
        <dbReference type="EMBL" id="ERK04971.1"/>
    </source>
</evidence>
<dbReference type="Proteomes" id="UP000016646">
    <property type="component" value="Unassembled WGS sequence"/>
</dbReference>
<reference evidence="6 7" key="1">
    <citation type="submission" date="2013-08" db="EMBL/GenBank/DDBJ databases">
        <authorList>
            <person name="Durkin A.S."/>
            <person name="Haft D.R."/>
            <person name="McCorrison J."/>
            <person name="Torralba M."/>
            <person name="Gillis M."/>
            <person name="Haft D.H."/>
            <person name="Methe B."/>
            <person name="Sutton G."/>
            <person name="Nelson K.E."/>
        </authorList>
    </citation>
    <scope>NUCLEOTIDE SEQUENCE [LARGE SCALE GENOMIC DNA]</scope>
    <source>
        <strain evidence="5 7">ATCC 35536</strain>
        <strain evidence="4 6">VPI DR56BR1116</strain>
    </source>
</reference>
<dbReference type="Pfam" id="PF01182">
    <property type="entry name" value="Glucosamine_iso"/>
    <property type="match status" value="1"/>
</dbReference>
<dbReference type="GO" id="GO:0019262">
    <property type="term" value="P:N-acetylneuraminate catabolic process"/>
    <property type="evidence" value="ECO:0007669"/>
    <property type="project" value="UniProtKB-UniRule"/>
</dbReference>
<dbReference type="PANTHER" id="PTHR11280">
    <property type="entry name" value="GLUCOSAMINE-6-PHOSPHATE ISOMERASE"/>
    <property type="match status" value="1"/>
</dbReference>
<evidence type="ECO:0000256" key="1">
    <source>
        <dbReference type="ARBA" id="ARBA00022801"/>
    </source>
</evidence>
<accession>U2LL42</accession>
<evidence type="ECO:0000313" key="6">
    <source>
        <dbReference type="Proteomes" id="UP000016412"/>
    </source>
</evidence>
<dbReference type="InterPro" id="IPR037171">
    <property type="entry name" value="NagB/RpiA_transferase-like"/>
</dbReference>
<sequence length="267" mass="29071">MRVIIKKDYDACSAWVAQHIARRIVDYNPSESNPFVLGLPTGSTPIGTYRALIELYKAGKVSFKNVVTFNMDEYVGLDDKHPQSYHYFMFDNFFNHVDIDKKNIHILNGTAQDKEAECAAYEKAIEAAGGIRLFFGGIGSDGHIAFNEPGSSLASRTHVATLTKETVGANARFFGGDLSKVPTQALSVGVGTICDADEVVIMATGRVKASAVAQGVEGAISHQWAVTALQLHKDAVIVCDDEAGEELKVKTVRYFAEIESHIEEKAL</sequence>
<dbReference type="EC" id="3.5.99.6" evidence="2"/>
<keyword evidence="1 2" id="KW-0378">Hydrolase</keyword>
<dbReference type="GO" id="GO:0006043">
    <property type="term" value="P:glucosamine catabolic process"/>
    <property type="evidence" value="ECO:0007669"/>
    <property type="project" value="TreeGrafter"/>
</dbReference>
<dbReference type="InterPro" id="IPR018321">
    <property type="entry name" value="Glucosamine6P_isomerase_CS"/>
</dbReference>
<comment type="similarity">
    <text evidence="2">Belongs to the glucosamine/galactosamine-6-phosphate isomerase family. NagB subfamily.</text>
</comment>
<comment type="caution">
    <text evidence="4">The sequence shown here is derived from an EMBL/GenBank/DDBJ whole genome shotgun (WGS) entry which is preliminary data.</text>
</comment>
<dbReference type="AlphaFoldDB" id="U2LL42"/>
<dbReference type="EMBL" id="AUZJ01000017">
    <property type="protein sequence ID" value="ERF61059.1"/>
    <property type="molecule type" value="Genomic_DNA"/>
</dbReference>
<gene>
    <name evidence="2 4" type="primary">nagB</name>
    <name evidence="5" type="ORF">HMPREF0860_0695</name>
    <name evidence="4" type="ORF">HMPREF1325_1666</name>
</gene>
<dbReference type="PANTHER" id="PTHR11280:SF5">
    <property type="entry name" value="GLUCOSAMINE-6-PHOSPHATE ISOMERASE"/>
    <property type="match status" value="1"/>
</dbReference>
<feature type="domain" description="Glucosamine/galactosamine-6-phosphate isomerase" evidence="3">
    <location>
        <begin position="10"/>
        <end position="231"/>
    </location>
</feature>
<protein>
    <recommendedName>
        <fullName evidence="2">Glucosamine-6-phosphate deaminase</fullName>
        <ecNumber evidence="2">3.5.99.6</ecNumber>
    </recommendedName>
    <alternativeName>
        <fullName evidence="2">GlcN6P deaminase</fullName>
        <shortName evidence="2">GNPDA</shortName>
    </alternativeName>
    <alternativeName>
        <fullName evidence="2">Glucosamine-6-phosphate isomerase</fullName>
    </alternativeName>
</protein>
<dbReference type="HAMAP" id="MF_01241">
    <property type="entry name" value="GlcN6P_deamin"/>
    <property type="match status" value="1"/>
</dbReference>
<dbReference type="OrthoDB" id="9791139at2"/>
<name>U2LL42_TRESO</name>
<dbReference type="CDD" id="cd01399">
    <property type="entry name" value="GlcN6P_deaminase"/>
    <property type="match status" value="1"/>
</dbReference>
<comment type="function">
    <text evidence="2">Catalyzes the reversible isomerization-deamination of glucosamine 6-phosphate (GlcN6P) to form fructose 6-phosphate (Fru6P) and ammonium ion.</text>
</comment>
<dbReference type="EMBL" id="AVQI01000006">
    <property type="protein sequence ID" value="ERK04971.1"/>
    <property type="molecule type" value="Genomic_DNA"/>
</dbReference>
<dbReference type="InterPro" id="IPR004547">
    <property type="entry name" value="Glucosamine6P_isomerase"/>
</dbReference>
<dbReference type="RefSeq" id="WP_021329901.1">
    <property type="nucleotide sequence ID" value="NZ_AUZJ01000017.1"/>
</dbReference>